<dbReference type="Pfam" id="PF11751">
    <property type="entry name" value="PorP_SprF"/>
    <property type="match status" value="1"/>
</dbReference>
<gene>
    <name evidence="2" type="ORF">FVR03_18670</name>
</gene>
<feature type="signal peptide" evidence="1">
    <location>
        <begin position="1"/>
        <end position="23"/>
    </location>
</feature>
<name>A0A5C8JAT7_9BACT</name>
<keyword evidence="1" id="KW-0732">Signal</keyword>
<evidence type="ECO:0000313" key="3">
    <source>
        <dbReference type="Proteomes" id="UP000321926"/>
    </source>
</evidence>
<accession>A0A5C8JAT7</accession>
<dbReference type="NCBIfam" id="TIGR03519">
    <property type="entry name" value="T9SS_PorP_fam"/>
    <property type="match status" value="1"/>
</dbReference>
<organism evidence="2 3">
    <name type="scientific">Pontibacter qinzhouensis</name>
    <dbReference type="NCBI Taxonomy" id="2603253"/>
    <lineage>
        <taxon>Bacteria</taxon>
        <taxon>Pseudomonadati</taxon>
        <taxon>Bacteroidota</taxon>
        <taxon>Cytophagia</taxon>
        <taxon>Cytophagales</taxon>
        <taxon>Hymenobacteraceae</taxon>
        <taxon>Pontibacter</taxon>
    </lineage>
</organism>
<evidence type="ECO:0000256" key="1">
    <source>
        <dbReference type="SAM" id="SignalP"/>
    </source>
</evidence>
<dbReference type="AlphaFoldDB" id="A0A5C8JAT7"/>
<evidence type="ECO:0000313" key="2">
    <source>
        <dbReference type="EMBL" id="TXK33797.1"/>
    </source>
</evidence>
<protein>
    <submittedName>
        <fullName evidence="2">Type IX secretion system membrane protein PorP/SprF</fullName>
    </submittedName>
</protein>
<dbReference type="InterPro" id="IPR019861">
    <property type="entry name" value="PorP/SprF_Bacteroidetes"/>
</dbReference>
<reference evidence="2 3" key="1">
    <citation type="submission" date="2019-08" db="EMBL/GenBank/DDBJ databases">
        <authorList>
            <person name="Shi S."/>
        </authorList>
    </citation>
    <scope>NUCLEOTIDE SEQUENCE [LARGE SCALE GENOMIC DNA]</scope>
    <source>
        <strain evidence="2 3">GY10130</strain>
    </source>
</reference>
<dbReference type="EMBL" id="VRTY01000088">
    <property type="protein sequence ID" value="TXK33797.1"/>
    <property type="molecule type" value="Genomic_DNA"/>
</dbReference>
<dbReference type="Proteomes" id="UP000321926">
    <property type="component" value="Unassembled WGS sequence"/>
</dbReference>
<comment type="caution">
    <text evidence="2">The sequence shown here is derived from an EMBL/GenBank/DDBJ whole genome shotgun (WGS) entry which is preliminary data.</text>
</comment>
<feature type="chain" id="PRO_5023096170" evidence="1">
    <location>
        <begin position="24"/>
        <end position="338"/>
    </location>
</feature>
<keyword evidence="3" id="KW-1185">Reference proteome</keyword>
<dbReference type="OrthoDB" id="978914at2"/>
<proteinExistence type="predicted"/>
<sequence length="338" mass="37271">MKYLITLLITCCFCISAWSQQRAQFSQYMQNNYLINPAVAGIESYADARFGYRTQWTGVEGAPQTFYASIHTALNKNDRNALPLKILNRNAGGPKTNANRNNRFHVSPHHGVGAIAQMDKAGLLRTASLNLSYAYHLPLTNRINLSSGIYSGLLQMNINRDAAVMQTPDDPFLYAEGVNILKLDLGVGLWLYSPDFFVGVSGAQLVKSGNDVYASGDGPRATMQPHYFATGGYRVNVLDNLSFTPSVLLKLAPSTGQTAVDLNIKTIYLQRFWAGLSYRQKDAAAVMAGIHISHLLDVSYSYDFATSDMSKVNANSQEVVLGIKLNNPSKVICPKWIW</sequence>
<dbReference type="RefSeq" id="WP_147923288.1">
    <property type="nucleotide sequence ID" value="NZ_VRTY01000088.1"/>
</dbReference>